<keyword evidence="3" id="KW-1185">Reference proteome</keyword>
<name>A0ABS7TYA8_9BACT</name>
<evidence type="ECO:0000313" key="2">
    <source>
        <dbReference type="EMBL" id="MBZ5713011.1"/>
    </source>
</evidence>
<dbReference type="RefSeq" id="WP_224194759.1">
    <property type="nucleotide sequence ID" value="NZ_JAIRAU010000037.1"/>
</dbReference>
<reference evidence="2" key="1">
    <citation type="submission" date="2021-08" db="EMBL/GenBank/DDBJ databases">
        <authorList>
            <person name="Stevens D.C."/>
        </authorList>
    </citation>
    <scope>NUCLEOTIDE SEQUENCE</scope>
    <source>
        <strain evidence="2">DSM 53165</strain>
    </source>
</reference>
<dbReference type="InterPro" id="IPR009061">
    <property type="entry name" value="DNA-bd_dom_put_sf"/>
</dbReference>
<evidence type="ECO:0000256" key="1">
    <source>
        <dbReference type="SAM" id="MobiDB-lite"/>
    </source>
</evidence>
<accession>A0ABS7TYA8</accession>
<evidence type="ECO:0000313" key="3">
    <source>
        <dbReference type="Proteomes" id="UP001139031"/>
    </source>
</evidence>
<dbReference type="SUPFAM" id="SSF46955">
    <property type="entry name" value="Putative DNA-binding domain"/>
    <property type="match status" value="1"/>
</dbReference>
<dbReference type="EMBL" id="JAIRAU010000037">
    <property type="protein sequence ID" value="MBZ5713011.1"/>
    <property type="molecule type" value="Genomic_DNA"/>
</dbReference>
<sequence>MFATTADIVKAAGITSQVVADWVRYGYLPAPTRISLGPHGGMCNRFPSWAVERARFVAQRRQAGYSRDEILAMLAELDKRQAAPSTVAAPRKGKAGRGGK</sequence>
<gene>
    <name evidence="2" type="ORF">K7C98_27560</name>
</gene>
<dbReference type="Proteomes" id="UP001139031">
    <property type="component" value="Unassembled WGS sequence"/>
</dbReference>
<dbReference type="Gene3D" id="1.10.1660.10">
    <property type="match status" value="1"/>
</dbReference>
<organism evidence="2 3">
    <name type="scientific">Nannocystis pusilla</name>
    <dbReference type="NCBI Taxonomy" id="889268"/>
    <lineage>
        <taxon>Bacteria</taxon>
        <taxon>Pseudomonadati</taxon>
        <taxon>Myxococcota</taxon>
        <taxon>Polyangia</taxon>
        <taxon>Nannocystales</taxon>
        <taxon>Nannocystaceae</taxon>
        <taxon>Nannocystis</taxon>
    </lineage>
</organism>
<protein>
    <recommendedName>
        <fullName evidence="4">MerR family transcriptional regulator</fullName>
    </recommendedName>
</protein>
<comment type="caution">
    <text evidence="2">The sequence shown here is derived from an EMBL/GenBank/DDBJ whole genome shotgun (WGS) entry which is preliminary data.</text>
</comment>
<proteinExistence type="predicted"/>
<feature type="compositionally biased region" description="Basic residues" evidence="1">
    <location>
        <begin position="91"/>
        <end position="100"/>
    </location>
</feature>
<feature type="region of interest" description="Disordered" evidence="1">
    <location>
        <begin position="81"/>
        <end position="100"/>
    </location>
</feature>
<evidence type="ECO:0008006" key="4">
    <source>
        <dbReference type="Google" id="ProtNLM"/>
    </source>
</evidence>